<evidence type="ECO:0000313" key="1">
    <source>
        <dbReference type="EMBL" id="CAE6778202.1"/>
    </source>
</evidence>
<comment type="caution">
    <text evidence="1">The sequence shown here is derived from an EMBL/GenBank/DDBJ whole genome shotgun (WGS) entry which is preliminary data.</text>
</comment>
<name>A0ABN7M069_9BACT</name>
<proteinExistence type="predicted"/>
<keyword evidence="2" id="KW-1185">Reference proteome</keyword>
<accession>A0ABN7M069</accession>
<dbReference type="Proteomes" id="UP000675880">
    <property type="component" value="Unassembled WGS sequence"/>
</dbReference>
<dbReference type="Gene3D" id="3.40.1570.20">
    <property type="match status" value="1"/>
</dbReference>
<dbReference type="SUPFAM" id="SSF144064">
    <property type="entry name" value="Heme iron utilization protein-like"/>
    <property type="match status" value="1"/>
</dbReference>
<protein>
    <submittedName>
        <fullName evidence="1">Uncharacterized protein</fullName>
    </submittedName>
</protein>
<organism evidence="1 2">
    <name type="scientific">Nitrospira defluvii</name>
    <dbReference type="NCBI Taxonomy" id="330214"/>
    <lineage>
        <taxon>Bacteria</taxon>
        <taxon>Pseudomonadati</taxon>
        <taxon>Nitrospirota</taxon>
        <taxon>Nitrospiria</taxon>
        <taxon>Nitrospirales</taxon>
        <taxon>Nitrospiraceae</taxon>
        <taxon>Nitrospira</taxon>
    </lineage>
</organism>
<gene>
    <name evidence="1" type="ORF">NSPZN2_40623</name>
</gene>
<dbReference type="EMBL" id="CAJNBJ010000017">
    <property type="protein sequence ID" value="CAE6778202.1"/>
    <property type="molecule type" value="Genomic_DNA"/>
</dbReference>
<reference evidence="1 2" key="1">
    <citation type="submission" date="2021-02" db="EMBL/GenBank/DDBJ databases">
        <authorList>
            <person name="Han P."/>
        </authorList>
    </citation>
    <scope>NUCLEOTIDE SEQUENCE [LARGE SCALE GENOMIC DNA]</scope>
    <source>
        <strain evidence="1">Candidatus Nitrospira sp. ZN2</strain>
    </source>
</reference>
<dbReference type="RefSeq" id="WP_213043421.1">
    <property type="nucleotide sequence ID" value="NZ_CAJNBJ010000017.1"/>
</dbReference>
<sequence>MTGRVQILAALEAALACGETSVIVRSSGAIAEVHGLVTLRQGAEWVTLGEEGQTHVHLKIEERSTLRYRRHDEANAVLELAGPDGSLLCRVTFRGTNRAKTEQYCPERAAKVHEQFGCWVECAGI</sequence>
<evidence type="ECO:0000313" key="2">
    <source>
        <dbReference type="Proteomes" id="UP000675880"/>
    </source>
</evidence>